<feature type="compositionally biased region" description="Basic and acidic residues" evidence="1">
    <location>
        <begin position="97"/>
        <end position="107"/>
    </location>
</feature>
<dbReference type="InterPro" id="IPR050437">
    <property type="entry name" value="Ribos_protein_bS1-like"/>
</dbReference>
<evidence type="ECO:0000313" key="4">
    <source>
        <dbReference type="Proteomes" id="UP000013964"/>
    </source>
</evidence>
<dbReference type="InterPro" id="IPR003029">
    <property type="entry name" value="S1_domain"/>
</dbReference>
<accession>R4U2Q8</accession>
<evidence type="ECO:0000256" key="1">
    <source>
        <dbReference type="SAM" id="MobiDB-lite"/>
    </source>
</evidence>
<dbReference type="OrthoDB" id="9810507at2"/>
<dbReference type="Gene3D" id="2.40.50.140">
    <property type="entry name" value="Nucleic acid-binding proteins"/>
    <property type="match status" value="1"/>
</dbReference>
<dbReference type="SMART" id="SM00316">
    <property type="entry name" value="S1"/>
    <property type="match status" value="1"/>
</dbReference>
<dbReference type="InterPro" id="IPR012340">
    <property type="entry name" value="NA-bd_OB-fold"/>
</dbReference>
<name>R4U2Q8_9MOLU</name>
<dbReference type="SUPFAM" id="SSF50249">
    <property type="entry name" value="Nucleic acid-binding proteins"/>
    <property type="match status" value="1"/>
</dbReference>
<proteinExistence type="predicted"/>
<feature type="domain" description="S1 motif" evidence="2">
    <location>
        <begin position="5"/>
        <end position="73"/>
    </location>
</feature>
<sequence length="107" mass="12122">MYDKGQMVTAKITNITPFGAFCELQNASGLIHISEFSDFFVRDIKDFVNIGDSVEVEVLDFDPNKKQVKLSYKSCRPELLKKNNNQIQETGSGFQPLRDKLSSLTDK</sequence>
<gene>
    <name evidence="3" type="ORF">SCHRY_v1c01780</name>
</gene>
<dbReference type="HOGENOM" id="CLU_128762_1_0_14"/>
<dbReference type="Pfam" id="PF00575">
    <property type="entry name" value="S1"/>
    <property type="match status" value="1"/>
</dbReference>
<dbReference type="PROSITE" id="PS50126">
    <property type="entry name" value="S1"/>
    <property type="match status" value="1"/>
</dbReference>
<dbReference type="PANTHER" id="PTHR10724">
    <property type="entry name" value="30S RIBOSOMAL PROTEIN S1"/>
    <property type="match status" value="1"/>
</dbReference>
<dbReference type="STRING" id="1276227.SCHRY_v1c01780"/>
<dbReference type="GO" id="GO:0003729">
    <property type="term" value="F:mRNA binding"/>
    <property type="evidence" value="ECO:0007669"/>
    <property type="project" value="TreeGrafter"/>
</dbReference>
<dbReference type="GO" id="GO:0003735">
    <property type="term" value="F:structural constituent of ribosome"/>
    <property type="evidence" value="ECO:0007669"/>
    <property type="project" value="TreeGrafter"/>
</dbReference>
<dbReference type="PATRIC" id="fig|1276227.3.peg.178"/>
<evidence type="ECO:0000313" key="3">
    <source>
        <dbReference type="EMBL" id="AGM24763.1"/>
    </source>
</evidence>
<reference evidence="3 4" key="1">
    <citation type="journal article" date="2013" name="Genome Biol. Evol.">
        <title>Complete genomes of two dipteran-associated spiroplasmas provided insights into the origin, dynamics, and impacts of viral invasion in spiroplasma.</title>
        <authorList>
            <person name="Ku C."/>
            <person name="Lo W.S."/>
            <person name="Chen L.L."/>
            <person name="Kuo C.H."/>
        </authorList>
    </citation>
    <scope>NUCLEOTIDE SEQUENCE [LARGE SCALE GENOMIC DNA]</scope>
    <source>
        <strain evidence="3 4">DF-1</strain>
    </source>
</reference>
<feature type="region of interest" description="Disordered" evidence="1">
    <location>
        <begin position="84"/>
        <end position="107"/>
    </location>
</feature>
<dbReference type="RefSeq" id="WP_016338589.1">
    <property type="nucleotide sequence ID" value="NC_021280.1"/>
</dbReference>
<dbReference type="GO" id="GO:0006412">
    <property type="term" value="P:translation"/>
    <property type="evidence" value="ECO:0007669"/>
    <property type="project" value="TreeGrafter"/>
</dbReference>
<dbReference type="KEGG" id="scr:SCHRY_v1c01780"/>
<dbReference type="PANTHER" id="PTHR10724:SF10">
    <property type="entry name" value="S1 RNA-BINDING DOMAIN-CONTAINING PROTEIN 1"/>
    <property type="match status" value="1"/>
</dbReference>
<dbReference type="Proteomes" id="UP000013964">
    <property type="component" value="Chromosome"/>
</dbReference>
<dbReference type="AlphaFoldDB" id="R4U2Q8"/>
<feature type="compositionally biased region" description="Polar residues" evidence="1">
    <location>
        <begin position="84"/>
        <end position="93"/>
    </location>
</feature>
<dbReference type="EMBL" id="CP005077">
    <property type="protein sequence ID" value="AGM24763.1"/>
    <property type="molecule type" value="Genomic_DNA"/>
</dbReference>
<keyword evidence="4" id="KW-1185">Reference proteome</keyword>
<protein>
    <recommendedName>
        <fullName evidence="2">S1 motif domain-containing protein</fullName>
    </recommendedName>
</protein>
<organism evidence="3 4">
    <name type="scientific">Spiroplasma chrysopicola DF-1</name>
    <dbReference type="NCBI Taxonomy" id="1276227"/>
    <lineage>
        <taxon>Bacteria</taxon>
        <taxon>Bacillati</taxon>
        <taxon>Mycoplasmatota</taxon>
        <taxon>Mollicutes</taxon>
        <taxon>Entomoplasmatales</taxon>
        <taxon>Spiroplasmataceae</taxon>
        <taxon>Spiroplasma</taxon>
    </lineage>
</organism>
<dbReference type="eggNOG" id="COG1098">
    <property type="taxonomic scope" value="Bacteria"/>
</dbReference>
<evidence type="ECO:0000259" key="2">
    <source>
        <dbReference type="PROSITE" id="PS50126"/>
    </source>
</evidence>